<sequence>MSSSVRVMDSASGIATEAELRPEVVSRMGSPEPVAISSSSGVLALMDTKVFVALIVIQSCHNYDSIVRVQHLAEIWQRFFILRKYELHFDRILSLRNEVLELKASMGPNTVVIVEKRAADLEIEIGRLKGELGDVEWVAS</sequence>
<protein>
    <submittedName>
        <fullName evidence="1">Uncharacterized protein</fullName>
    </submittedName>
</protein>
<comment type="caution">
    <text evidence="1">The sequence shown here is derived from an EMBL/GenBank/DDBJ whole genome shotgun (WGS) entry which is preliminary data.</text>
</comment>
<evidence type="ECO:0000313" key="1">
    <source>
        <dbReference type="EMBL" id="RRT75702.1"/>
    </source>
</evidence>
<dbReference type="AlphaFoldDB" id="A0A427AHT5"/>
<gene>
    <name evidence="1" type="ORF">B296_00010747</name>
</gene>
<dbReference type="EMBL" id="AMZH03002400">
    <property type="protein sequence ID" value="RRT75702.1"/>
    <property type="molecule type" value="Genomic_DNA"/>
</dbReference>
<reference evidence="1 2" key="1">
    <citation type="journal article" date="2014" name="Agronomy (Basel)">
        <title>A Draft Genome Sequence for Ensete ventricosum, the Drought-Tolerant Tree Against Hunger.</title>
        <authorList>
            <person name="Harrison J."/>
            <person name="Moore K.A."/>
            <person name="Paszkiewicz K."/>
            <person name="Jones T."/>
            <person name="Grant M."/>
            <person name="Ambacheew D."/>
            <person name="Muzemil S."/>
            <person name="Studholme D.J."/>
        </authorList>
    </citation>
    <scope>NUCLEOTIDE SEQUENCE [LARGE SCALE GENOMIC DNA]</scope>
</reference>
<accession>A0A427AHT5</accession>
<name>A0A427AHT5_ENSVE</name>
<organism evidence="1 2">
    <name type="scientific">Ensete ventricosum</name>
    <name type="common">Abyssinian banana</name>
    <name type="synonym">Musa ensete</name>
    <dbReference type="NCBI Taxonomy" id="4639"/>
    <lineage>
        <taxon>Eukaryota</taxon>
        <taxon>Viridiplantae</taxon>
        <taxon>Streptophyta</taxon>
        <taxon>Embryophyta</taxon>
        <taxon>Tracheophyta</taxon>
        <taxon>Spermatophyta</taxon>
        <taxon>Magnoliopsida</taxon>
        <taxon>Liliopsida</taxon>
        <taxon>Zingiberales</taxon>
        <taxon>Musaceae</taxon>
        <taxon>Ensete</taxon>
    </lineage>
</organism>
<dbReference type="Proteomes" id="UP000287651">
    <property type="component" value="Unassembled WGS sequence"/>
</dbReference>
<proteinExistence type="predicted"/>
<evidence type="ECO:0000313" key="2">
    <source>
        <dbReference type="Proteomes" id="UP000287651"/>
    </source>
</evidence>